<dbReference type="GO" id="GO:0009897">
    <property type="term" value="C:external side of plasma membrane"/>
    <property type="evidence" value="ECO:0007669"/>
    <property type="project" value="TreeGrafter"/>
</dbReference>
<sequence>MYPSAVTMLGCLTWIFMSLGSAPVSSKGILVKQYPSDLCVGLGHSAAIICAFEFDIKDGAKIDVYWLKREDQNEIKTVVHTALKNFPTLNTNAIHNDSKTGFRVSGNLKQGFLILELKNIQEADFGLYICKITGTIPPPHVEGKANGTLIKHSCDRGCTHTSETKRLLPQTISVPGNTTLYQNHGSNGSILIAIVGFLATYALIITIIALVCQFHKKRSKDVKGDSMIYEDMNRVKHEMMGMRTY</sequence>
<evidence type="ECO:0000256" key="4">
    <source>
        <dbReference type="ARBA" id="ARBA00022989"/>
    </source>
</evidence>
<dbReference type="GO" id="GO:0050852">
    <property type="term" value="P:T cell receptor signaling pathway"/>
    <property type="evidence" value="ECO:0007669"/>
    <property type="project" value="TreeGrafter"/>
</dbReference>
<keyword evidence="7" id="KW-0325">Glycoprotein</keyword>
<keyword evidence="5 9" id="KW-0472">Membrane</keyword>
<feature type="transmembrane region" description="Helical" evidence="9">
    <location>
        <begin position="190"/>
        <end position="212"/>
    </location>
</feature>
<dbReference type="PANTHER" id="PTHR11494">
    <property type="entry name" value="CYTOTOXIC T-LYMPHOCYTE PROTEIN"/>
    <property type="match status" value="1"/>
</dbReference>
<dbReference type="GeneTree" id="ENSGT00960000192561"/>
<evidence type="ECO:0000313" key="12">
    <source>
        <dbReference type="EMBL" id="AFP00563.1"/>
    </source>
</evidence>
<feature type="domain" description="Ig-like" evidence="11">
    <location>
        <begin position="23"/>
        <end position="133"/>
    </location>
</feature>
<dbReference type="InterPro" id="IPR013106">
    <property type="entry name" value="Ig_V-set"/>
</dbReference>
<evidence type="ECO:0000256" key="2">
    <source>
        <dbReference type="ARBA" id="ARBA00022692"/>
    </source>
</evidence>
<dbReference type="OrthoDB" id="9426332at2759"/>
<dbReference type="InterPro" id="IPR013783">
    <property type="entry name" value="Ig-like_fold"/>
</dbReference>
<dbReference type="Pfam" id="PF07686">
    <property type="entry name" value="V-set"/>
    <property type="match status" value="1"/>
</dbReference>
<dbReference type="SMART" id="SM00409">
    <property type="entry name" value="IG"/>
    <property type="match status" value="1"/>
</dbReference>
<evidence type="ECO:0000256" key="5">
    <source>
        <dbReference type="ARBA" id="ARBA00023136"/>
    </source>
</evidence>
<comment type="subcellular location">
    <subcellularLocation>
        <location evidence="1">Membrane</location>
        <topology evidence="1">Single-pass type I membrane protein</topology>
    </subcellularLocation>
</comment>
<reference evidence="14" key="1">
    <citation type="journal article" date="2006" name="Science">
        <title>Ancient noncoding elements conserved in the human genome.</title>
        <authorList>
            <person name="Venkatesh B."/>
            <person name="Kirkness E.F."/>
            <person name="Loh Y.H."/>
            <person name="Halpern A.L."/>
            <person name="Lee A.P."/>
            <person name="Johnson J."/>
            <person name="Dandona N."/>
            <person name="Viswanathan L.D."/>
            <person name="Tay A."/>
            <person name="Venter J.C."/>
            <person name="Strausberg R.L."/>
            <person name="Brenner S."/>
        </authorList>
    </citation>
    <scope>NUCLEOTIDE SEQUENCE [LARGE SCALE GENOMIC DNA]</scope>
</reference>
<reference evidence="13" key="4">
    <citation type="submission" date="2025-05" db="UniProtKB">
        <authorList>
            <consortium name="Ensembl"/>
        </authorList>
    </citation>
    <scope>IDENTIFICATION</scope>
</reference>
<dbReference type="AlphaFoldDB" id="V9KQJ0"/>
<keyword evidence="4 9" id="KW-1133">Transmembrane helix</keyword>
<dbReference type="Gene3D" id="2.60.40.10">
    <property type="entry name" value="Immunoglobulins"/>
    <property type="match status" value="1"/>
</dbReference>
<gene>
    <name evidence="13" type="primary">LOC103180140</name>
</gene>
<evidence type="ECO:0000256" key="7">
    <source>
        <dbReference type="ARBA" id="ARBA00023180"/>
    </source>
</evidence>
<evidence type="ECO:0000256" key="1">
    <source>
        <dbReference type="ARBA" id="ARBA00004479"/>
    </source>
</evidence>
<dbReference type="KEGG" id="cmk:103180140"/>
<dbReference type="EMBL" id="JW868045">
    <property type="protein sequence ID" value="AFP00563.1"/>
    <property type="molecule type" value="mRNA"/>
</dbReference>
<proteinExistence type="evidence at transcript level"/>
<keyword evidence="14" id="KW-1185">Reference proteome</keyword>
<dbReference type="Proteomes" id="UP000314986">
    <property type="component" value="Unassembled WGS sequence"/>
</dbReference>
<dbReference type="GO" id="GO:0042129">
    <property type="term" value="P:regulation of T cell proliferation"/>
    <property type="evidence" value="ECO:0007669"/>
    <property type="project" value="InterPro"/>
</dbReference>
<dbReference type="InterPro" id="IPR003599">
    <property type="entry name" value="Ig_sub"/>
</dbReference>
<dbReference type="InterPro" id="IPR007110">
    <property type="entry name" value="Ig-like_dom"/>
</dbReference>
<dbReference type="Ensembl" id="ENSCMIT00000048737.1">
    <property type="protein sequence ID" value="ENSCMIP00000048063.1"/>
    <property type="gene ID" value="ENSCMIG00000019670.1"/>
</dbReference>
<name>V9KQJ0_CALMI</name>
<dbReference type="PROSITE" id="PS50835">
    <property type="entry name" value="IG_LIKE"/>
    <property type="match status" value="1"/>
</dbReference>
<keyword evidence="2 9" id="KW-0812">Transmembrane</keyword>
<dbReference type="PANTHER" id="PTHR11494:SF8">
    <property type="entry name" value="CYTOTOXIC T-LYMPHOCYTE PROTEIN 4"/>
    <property type="match status" value="1"/>
</dbReference>
<dbReference type="InterPro" id="IPR036179">
    <property type="entry name" value="Ig-like_dom_sf"/>
</dbReference>
<evidence type="ECO:0000313" key="13">
    <source>
        <dbReference type="Ensembl" id="ENSCMIP00000048063.1"/>
    </source>
</evidence>
<reference evidence="12 14" key="3">
    <citation type="journal article" date="2014" name="Nature">
        <title>Elephant shark genome provides unique insights into gnathostome evolution.</title>
        <authorList>
            <consortium name="International Elephant Shark Genome Sequencing Consortium"/>
            <person name="Venkatesh B."/>
            <person name="Lee A.P."/>
            <person name="Ravi V."/>
            <person name="Maurya A.K."/>
            <person name="Lian M.M."/>
            <person name="Swann J.B."/>
            <person name="Ohta Y."/>
            <person name="Flajnik M.F."/>
            <person name="Sutoh Y."/>
            <person name="Kasahara M."/>
            <person name="Hoon S."/>
            <person name="Gangu V."/>
            <person name="Roy S.W."/>
            <person name="Irimia M."/>
            <person name="Korzh V."/>
            <person name="Kondrychyn I."/>
            <person name="Lim Z.W."/>
            <person name="Tay B.H."/>
            <person name="Tohari S."/>
            <person name="Kong K.W."/>
            <person name="Ho S."/>
            <person name="Lorente-Galdos B."/>
            <person name="Quilez J."/>
            <person name="Marques-Bonet T."/>
            <person name="Raney B.J."/>
            <person name="Ingham P.W."/>
            <person name="Tay A."/>
            <person name="Hillier L.W."/>
            <person name="Minx P."/>
            <person name="Boehm T."/>
            <person name="Wilson R.K."/>
            <person name="Brenner S."/>
            <person name="Warren W.C."/>
        </authorList>
    </citation>
    <scope>NUCLEOTIDE SEQUENCE</scope>
    <source>
        <tissue evidence="12">Spleen</tissue>
    </source>
</reference>
<evidence type="ECO:0000256" key="10">
    <source>
        <dbReference type="SAM" id="SignalP"/>
    </source>
</evidence>
<dbReference type="RefSeq" id="XP_007893994.1">
    <property type="nucleotide sequence ID" value="XM_007895803.2"/>
</dbReference>
<evidence type="ECO:0000313" key="14">
    <source>
        <dbReference type="Proteomes" id="UP000314986"/>
    </source>
</evidence>
<protein>
    <submittedName>
        <fullName evidence="12">CD28 antigen</fullName>
    </submittedName>
    <submittedName>
        <fullName evidence="13">T-cell-specific surface glycoprotein CD28 homolog</fullName>
    </submittedName>
</protein>
<keyword evidence="6" id="KW-1015">Disulfide bond</keyword>
<evidence type="ECO:0000256" key="8">
    <source>
        <dbReference type="ARBA" id="ARBA00023319"/>
    </source>
</evidence>
<keyword evidence="8" id="KW-0393">Immunoglobulin domain</keyword>
<evidence type="ECO:0000259" key="11">
    <source>
        <dbReference type="PROSITE" id="PS50835"/>
    </source>
</evidence>
<accession>V9KQJ0</accession>
<dbReference type="GeneID" id="103180140"/>
<dbReference type="SUPFAM" id="SSF48726">
    <property type="entry name" value="Immunoglobulin"/>
    <property type="match status" value="1"/>
</dbReference>
<evidence type="ECO:0000256" key="9">
    <source>
        <dbReference type="SAM" id="Phobius"/>
    </source>
</evidence>
<dbReference type="InterPro" id="IPR040216">
    <property type="entry name" value="CTLA4/CD28"/>
</dbReference>
<feature type="chain" id="PRO_5044739554" evidence="10">
    <location>
        <begin position="27"/>
        <end position="245"/>
    </location>
</feature>
<keyword evidence="3 10" id="KW-0732">Signal</keyword>
<evidence type="ECO:0000256" key="3">
    <source>
        <dbReference type="ARBA" id="ARBA00022729"/>
    </source>
</evidence>
<organism evidence="12">
    <name type="scientific">Callorhinchus milii</name>
    <name type="common">Ghost shark</name>
    <dbReference type="NCBI Taxonomy" id="7868"/>
    <lineage>
        <taxon>Eukaryota</taxon>
        <taxon>Metazoa</taxon>
        <taxon>Chordata</taxon>
        <taxon>Craniata</taxon>
        <taxon>Vertebrata</taxon>
        <taxon>Chondrichthyes</taxon>
        <taxon>Holocephali</taxon>
        <taxon>Chimaeriformes</taxon>
        <taxon>Callorhinchidae</taxon>
        <taxon>Callorhinchus</taxon>
    </lineage>
</organism>
<feature type="signal peptide" evidence="10">
    <location>
        <begin position="1"/>
        <end position="26"/>
    </location>
</feature>
<reference evidence="14" key="2">
    <citation type="journal article" date="2007" name="PLoS Biol.">
        <title>Survey sequencing and comparative analysis of the elephant shark (Callorhinchus milii) genome.</title>
        <authorList>
            <person name="Venkatesh B."/>
            <person name="Kirkness E.F."/>
            <person name="Loh Y.H."/>
            <person name="Halpern A.L."/>
            <person name="Lee A.P."/>
            <person name="Johnson J."/>
            <person name="Dandona N."/>
            <person name="Viswanathan L.D."/>
            <person name="Tay A."/>
            <person name="Venter J.C."/>
            <person name="Strausberg R.L."/>
            <person name="Brenner S."/>
        </authorList>
    </citation>
    <scope>NUCLEOTIDE SEQUENCE [LARGE SCALE GENOMIC DNA]</scope>
</reference>
<evidence type="ECO:0000256" key="6">
    <source>
        <dbReference type="ARBA" id="ARBA00023157"/>
    </source>
</evidence>